<sequence length="77" mass="9214">MPKTTLDAKQLAAVLHMKPYTITDYTIRHPERLPPFIKLPTGKPLWFEEDVQAWLEERRIKVLPPQQSPTDFSRKWW</sequence>
<evidence type="ECO:0000313" key="2">
    <source>
        <dbReference type="Proteomes" id="UP000253250"/>
    </source>
</evidence>
<dbReference type="AlphaFoldDB" id="A0A368HKV0"/>
<organism evidence="1 2">
    <name type="scientific">Acidiferrobacter thiooxydans</name>
    <dbReference type="NCBI Taxonomy" id="163359"/>
    <lineage>
        <taxon>Bacteria</taxon>
        <taxon>Pseudomonadati</taxon>
        <taxon>Pseudomonadota</taxon>
        <taxon>Gammaproteobacteria</taxon>
        <taxon>Acidiferrobacterales</taxon>
        <taxon>Acidiferrobacteraceae</taxon>
        <taxon>Acidiferrobacter</taxon>
    </lineage>
</organism>
<dbReference type="Proteomes" id="UP000253250">
    <property type="component" value="Unassembled WGS sequence"/>
</dbReference>
<gene>
    <name evidence="1" type="ORF">C4900_05050</name>
</gene>
<accession>A0A368HKV0</accession>
<protein>
    <submittedName>
        <fullName evidence="1">Uncharacterized protein</fullName>
    </submittedName>
</protein>
<reference evidence="1 2" key="1">
    <citation type="submission" date="2018-02" db="EMBL/GenBank/DDBJ databases">
        <title>Insights into the biology of acidophilic members of the Acidiferrobacteraceae family derived from comparative genomic analyses.</title>
        <authorList>
            <person name="Issotta F."/>
            <person name="Thyssen C."/>
            <person name="Mena C."/>
            <person name="Moya A."/>
            <person name="Bellenberg S."/>
            <person name="Sproer C."/>
            <person name="Covarrubias P.C."/>
            <person name="Sand W."/>
            <person name="Quatrini R."/>
            <person name="Vera M."/>
        </authorList>
    </citation>
    <scope>NUCLEOTIDE SEQUENCE [LARGE SCALE GENOMIC DNA]</scope>
    <source>
        <strain evidence="2">m-1</strain>
    </source>
</reference>
<proteinExistence type="predicted"/>
<dbReference type="RefSeq" id="WP_114282480.1">
    <property type="nucleotide sequence ID" value="NZ_PSYR01000001.1"/>
</dbReference>
<comment type="caution">
    <text evidence="1">The sequence shown here is derived from an EMBL/GenBank/DDBJ whole genome shotgun (WGS) entry which is preliminary data.</text>
</comment>
<evidence type="ECO:0000313" key="1">
    <source>
        <dbReference type="EMBL" id="RCN59099.1"/>
    </source>
</evidence>
<dbReference type="EMBL" id="PSYR01000001">
    <property type="protein sequence ID" value="RCN59099.1"/>
    <property type="molecule type" value="Genomic_DNA"/>
</dbReference>
<keyword evidence="2" id="KW-1185">Reference proteome</keyword>
<name>A0A368HKV0_9GAMM</name>